<evidence type="ECO:0000313" key="1">
    <source>
        <dbReference type="EMBL" id="KGO79344.1"/>
    </source>
</evidence>
<reference evidence="1 2" key="1">
    <citation type="submission" date="2013-09" db="EMBL/GenBank/DDBJ databases">
        <authorList>
            <person name="Zeng Z."/>
            <person name="Chen C."/>
        </authorList>
    </citation>
    <scope>NUCLEOTIDE SEQUENCE [LARGE SCALE GENOMIC DNA]</scope>
    <source>
        <strain evidence="1 2">F44-8</strain>
    </source>
</reference>
<dbReference type="Proteomes" id="UP000030129">
    <property type="component" value="Unassembled WGS sequence"/>
</dbReference>
<dbReference type="STRING" id="1406840.Q763_13995"/>
<comment type="caution">
    <text evidence="1">The sequence shown here is derived from an EMBL/GenBank/DDBJ whole genome shotgun (WGS) entry which is preliminary data.</text>
</comment>
<accession>A0A0A2LHF4</accession>
<evidence type="ECO:0000313" key="2">
    <source>
        <dbReference type="Proteomes" id="UP000030129"/>
    </source>
</evidence>
<dbReference type="CDD" id="cd20693">
    <property type="entry name" value="CdiI_EcoliA0-like"/>
    <property type="match status" value="1"/>
</dbReference>
<proteinExistence type="predicted"/>
<dbReference type="InterPro" id="IPR049585">
    <property type="entry name" value="CdiI_EcoliA0-like"/>
</dbReference>
<organism evidence="1 2">
    <name type="scientific">Flavobacterium beibuense F44-8</name>
    <dbReference type="NCBI Taxonomy" id="1406840"/>
    <lineage>
        <taxon>Bacteria</taxon>
        <taxon>Pseudomonadati</taxon>
        <taxon>Bacteroidota</taxon>
        <taxon>Flavobacteriia</taxon>
        <taxon>Flavobacteriales</taxon>
        <taxon>Flavobacteriaceae</taxon>
        <taxon>Flavobacterium</taxon>
    </lineage>
</organism>
<dbReference type="Pfam" id="PF24172">
    <property type="entry name" value="CdiI_ImmP"/>
    <property type="match status" value="1"/>
</dbReference>
<gene>
    <name evidence="1" type="ORF">Q763_13995</name>
</gene>
<protein>
    <submittedName>
        <fullName evidence="1">Uncharacterized protein</fullName>
    </submittedName>
</protein>
<dbReference type="AlphaFoldDB" id="A0A0A2LHF4"/>
<keyword evidence="2" id="KW-1185">Reference proteome</keyword>
<dbReference type="RefSeq" id="WP_035135285.1">
    <property type="nucleotide sequence ID" value="NZ_JRLV01000018.1"/>
</dbReference>
<dbReference type="EMBL" id="JRLV01000018">
    <property type="protein sequence ID" value="KGO79344.1"/>
    <property type="molecule type" value="Genomic_DNA"/>
</dbReference>
<sequence length="132" mass="15428">MNLFEECIEVLGESARVLDKTETDIVFKKFENSVPITWYGRIDWENLNDFEEIQNSKEILNHIRAEDKCLVLWNDMSLPVIETTVASFLENIDDVLEVSFDTWLVVNSKNVIIEFFHDRLIKLVKTNYGLLG</sequence>
<name>A0A0A2LHF4_9FLAO</name>